<dbReference type="Pfam" id="PF23106">
    <property type="entry name" value="EGF_Teneurin"/>
    <property type="match status" value="1"/>
</dbReference>
<dbReference type="AlphaFoldDB" id="A0A8S1RIQ9"/>
<evidence type="ECO:0000256" key="6">
    <source>
        <dbReference type="SAM" id="Phobius"/>
    </source>
</evidence>
<accession>A0A8S1RIQ9</accession>
<dbReference type="GO" id="GO:0008270">
    <property type="term" value="F:zinc ion binding"/>
    <property type="evidence" value="ECO:0007669"/>
    <property type="project" value="UniProtKB-KW"/>
</dbReference>
<comment type="caution">
    <text evidence="9">The sequence shown here is derived from an EMBL/GenBank/DDBJ whole genome shotgun (WGS) entry which is preliminary data.</text>
</comment>
<dbReference type="PANTHER" id="PTHR45798:SF97">
    <property type="entry name" value="ALCOHOL-SENSITIVE RING FINGER PROTEIN 1"/>
    <property type="match status" value="1"/>
</dbReference>
<evidence type="ECO:0000256" key="1">
    <source>
        <dbReference type="ARBA" id="ARBA00022723"/>
    </source>
</evidence>
<dbReference type="Pfam" id="PF13639">
    <property type="entry name" value="zf-RING_2"/>
    <property type="match status" value="1"/>
</dbReference>
<keyword evidence="10" id="KW-1185">Reference proteome</keyword>
<dbReference type="InterPro" id="IPR052788">
    <property type="entry name" value="RING-type_E3_ligase_ATL"/>
</dbReference>
<dbReference type="InterPro" id="IPR001841">
    <property type="entry name" value="Znf_RING"/>
</dbReference>
<evidence type="ECO:0000256" key="7">
    <source>
        <dbReference type="SAM" id="SignalP"/>
    </source>
</evidence>
<evidence type="ECO:0000259" key="8">
    <source>
        <dbReference type="PROSITE" id="PS50089"/>
    </source>
</evidence>
<feature type="transmembrane region" description="Helical" evidence="6">
    <location>
        <begin position="302"/>
        <end position="327"/>
    </location>
</feature>
<dbReference type="SMART" id="SM00184">
    <property type="entry name" value="RING"/>
    <property type="match status" value="1"/>
</dbReference>
<dbReference type="OrthoDB" id="5823472at2759"/>
<keyword evidence="6" id="KW-0812">Transmembrane</keyword>
<evidence type="ECO:0000256" key="2">
    <source>
        <dbReference type="ARBA" id="ARBA00022771"/>
    </source>
</evidence>
<evidence type="ECO:0000256" key="4">
    <source>
        <dbReference type="ARBA" id="ARBA00023180"/>
    </source>
</evidence>
<name>A0A8S1RIQ9_9CILI</name>
<dbReference type="EMBL" id="CAJJDN010000173">
    <property type="protein sequence ID" value="CAD8127172.1"/>
    <property type="molecule type" value="Genomic_DNA"/>
</dbReference>
<dbReference type="InterPro" id="IPR000742">
    <property type="entry name" value="EGF"/>
</dbReference>
<dbReference type="PROSITE" id="PS50089">
    <property type="entry name" value="ZF_RING_2"/>
    <property type="match status" value="1"/>
</dbReference>
<proteinExistence type="predicted"/>
<evidence type="ECO:0000313" key="9">
    <source>
        <dbReference type="EMBL" id="CAD8127172.1"/>
    </source>
</evidence>
<feature type="domain" description="RING-type" evidence="8">
    <location>
        <begin position="354"/>
        <end position="399"/>
    </location>
</feature>
<feature type="signal peptide" evidence="7">
    <location>
        <begin position="1"/>
        <end position="16"/>
    </location>
</feature>
<keyword evidence="2 5" id="KW-0863">Zinc-finger</keyword>
<gene>
    <name evidence="9" type="ORF">PSON_ATCC_30995.1.T1730095</name>
</gene>
<feature type="chain" id="PRO_5035802935" description="RING-type domain-containing protein" evidence="7">
    <location>
        <begin position="17"/>
        <end position="403"/>
    </location>
</feature>
<keyword evidence="1" id="KW-0479">Metal-binding</keyword>
<dbReference type="PROSITE" id="PS01186">
    <property type="entry name" value="EGF_2"/>
    <property type="match status" value="1"/>
</dbReference>
<protein>
    <recommendedName>
        <fullName evidence="8">RING-type domain-containing protein</fullName>
    </recommendedName>
</protein>
<organism evidence="9 10">
    <name type="scientific">Paramecium sonneborni</name>
    <dbReference type="NCBI Taxonomy" id="65129"/>
    <lineage>
        <taxon>Eukaryota</taxon>
        <taxon>Sar</taxon>
        <taxon>Alveolata</taxon>
        <taxon>Ciliophora</taxon>
        <taxon>Intramacronucleata</taxon>
        <taxon>Oligohymenophorea</taxon>
        <taxon>Peniculida</taxon>
        <taxon>Parameciidae</taxon>
        <taxon>Paramecium</taxon>
    </lineage>
</organism>
<evidence type="ECO:0000256" key="5">
    <source>
        <dbReference type="PROSITE-ProRule" id="PRU00175"/>
    </source>
</evidence>
<reference evidence="9" key="1">
    <citation type="submission" date="2021-01" db="EMBL/GenBank/DDBJ databases">
        <authorList>
            <consortium name="Genoscope - CEA"/>
            <person name="William W."/>
        </authorList>
    </citation>
    <scope>NUCLEOTIDE SEQUENCE</scope>
</reference>
<dbReference type="PANTHER" id="PTHR45798">
    <property type="entry name" value="RING-H2 FINGER PROTEIN ATL61-RELATED-RELATED"/>
    <property type="match status" value="1"/>
</dbReference>
<keyword evidence="6" id="KW-1133">Transmembrane helix</keyword>
<keyword evidence="4" id="KW-0325">Glycoprotein</keyword>
<keyword evidence="3" id="KW-0862">Zinc</keyword>
<evidence type="ECO:0000256" key="3">
    <source>
        <dbReference type="ARBA" id="ARBA00022833"/>
    </source>
</evidence>
<keyword evidence="7" id="KW-0732">Signal</keyword>
<evidence type="ECO:0000313" key="10">
    <source>
        <dbReference type="Proteomes" id="UP000692954"/>
    </source>
</evidence>
<keyword evidence="6" id="KW-0472">Membrane</keyword>
<dbReference type="Proteomes" id="UP000692954">
    <property type="component" value="Unassembled WGS sequence"/>
</dbReference>
<dbReference type="FunFam" id="2.10.25.10:FF:000001">
    <property type="entry name" value="Tenascin C"/>
    <property type="match status" value="1"/>
</dbReference>
<sequence>MIRFLIVIIHFQSIITLQLQEIDVKQGVTIFNLTQKRFNQTFQLKILKEETFRYLLIELFVKFTSKSSANLVLLQQYGNAPFYDLKSQKKRILCDNFDVNGQQLSKKYHYLQLNLEENRNKESYLTILTNKTLNYQLVFTVSDIQKCPNNCNNRGQCIKGKCQCKQGFIDEDCFQSAEFFSPFIKSKISISQEQYIYTIFNTTTNYRLSLSFDLENKTKSKINIQMLVSQHHNLPYNIKNNFNQTVQDQKRIEIKLLKDNYFQSSGEFSQSFLVIKLQSQEKINYKIIIDFQTQYFQQGEELLTIILVVCFALFLIFIIISILIYCFRRQNIESQNKYQFQIPQQSDIESNRECSICLVDFITTKKALEQCVQTDCKHIFHKECLNQWLKYRQTCPICRVALK</sequence>